<evidence type="ECO:0000313" key="12">
    <source>
        <dbReference type="EMBL" id="TYT75767.1"/>
    </source>
</evidence>
<dbReference type="GO" id="GO:0015627">
    <property type="term" value="C:type II protein secretion system complex"/>
    <property type="evidence" value="ECO:0007669"/>
    <property type="project" value="InterPro"/>
</dbReference>
<dbReference type="Pfam" id="PF08334">
    <property type="entry name" value="T2SSG"/>
    <property type="match status" value="1"/>
</dbReference>
<protein>
    <recommendedName>
        <fullName evidence="3">Type II secretion system core protein G</fullName>
    </recommendedName>
</protein>
<dbReference type="InterPro" id="IPR013545">
    <property type="entry name" value="T2SS_protein-GspG_C"/>
</dbReference>
<evidence type="ECO:0000256" key="5">
    <source>
        <dbReference type="ARBA" id="ARBA00022481"/>
    </source>
</evidence>
<comment type="similarity">
    <text evidence="2">Belongs to the GSP G family.</text>
</comment>
<comment type="subcellular location">
    <subcellularLocation>
        <location evidence="1">Cell inner membrane</location>
        <topology evidence="1">Single-pass membrane protein</topology>
    </subcellularLocation>
</comment>
<keyword evidence="6" id="KW-0997">Cell inner membrane</keyword>
<evidence type="ECO:0000256" key="2">
    <source>
        <dbReference type="ARBA" id="ARBA00009984"/>
    </source>
</evidence>
<feature type="domain" description="Type II secretion system protein GspG C-terminal" evidence="11">
    <location>
        <begin position="43"/>
        <end position="152"/>
    </location>
</feature>
<keyword evidence="4" id="KW-1003">Cell membrane</keyword>
<evidence type="ECO:0000256" key="8">
    <source>
        <dbReference type="ARBA" id="ARBA00022989"/>
    </source>
</evidence>
<dbReference type="Proteomes" id="UP000321899">
    <property type="component" value="Unassembled WGS sequence"/>
</dbReference>
<dbReference type="EMBL" id="VDMB01000002">
    <property type="protein sequence ID" value="TYT75767.1"/>
    <property type="molecule type" value="Genomic_DNA"/>
</dbReference>
<evidence type="ECO:0000256" key="3">
    <source>
        <dbReference type="ARBA" id="ARBA00020042"/>
    </source>
</evidence>
<organism evidence="12 13">
    <name type="scientific">Desulfobotulus mexicanus</name>
    <dbReference type="NCBI Taxonomy" id="2586642"/>
    <lineage>
        <taxon>Bacteria</taxon>
        <taxon>Pseudomonadati</taxon>
        <taxon>Thermodesulfobacteriota</taxon>
        <taxon>Desulfobacteria</taxon>
        <taxon>Desulfobacterales</taxon>
        <taxon>Desulfobacteraceae</taxon>
        <taxon>Desulfobotulus</taxon>
    </lineage>
</organism>
<dbReference type="RefSeq" id="WP_139445907.1">
    <property type="nucleotide sequence ID" value="NZ_VDMB01000002.1"/>
</dbReference>
<proteinExistence type="inferred from homology"/>
<evidence type="ECO:0000256" key="6">
    <source>
        <dbReference type="ARBA" id="ARBA00022519"/>
    </source>
</evidence>
<dbReference type="NCBIfam" id="TIGR02532">
    <property type="entry name" value="IV_pilin_GFxxxE"/>
    <property type="match status" value="1"/>
</dbReference>
<dbReference type="Gene3D" id="3.30.700.10">
    <property type="entry name" value="Glycoprotein, Type 4 Pilin"/>
    <property type="match status" value="1"/>
</dbReference>
<dbReference type="InterPro" id="IPR010054">
    <property type="entry name" value="Type2_sec_GspG"/>
</dbReference>
<gene>
    <name evidence="12" type="primary">gspG</name>
    <name evidence="12" type="ORF">FIM25_02345</name>
</gene>
<dbReference type="InterPro" id="IPR045584">
    <property type="entry name" value="Pilin-like"/>
</dbReference>
<evidence type="ECO:0000256" key="10">
    <source>
        <dbReference type="SAM" id="Phobius"/>
    </source>
</evidence>
<keyword evidence="9 10" id="KW-0472">Membrane</keyword>
<dbReference type="NCBIfam" id="TIGR01710">
    <property type="entry name" value="typeII_sec_gspG"/>
    <property type="match status" value="1"/>
</dbReference>
<name>A0A5Q4VHL5_9BACT</name>
<dbReference type="GO" id="GO:0015628">
    <property type="term" value="P:protein secretion by the type II secretion system"/>
    <property type="evidence" value="ECO:0007669"/>
    <property type="project" value="InterPro"/>
</dbReference>
<reference evidence="12 13" key="1">
    <citation type="submission" date="2019-06" db="EMBL/GenBank/DDBJ databases">
        <title>Desulfobotulus mexicanus sp. nov., a novel sulfate-reducing bacterium isolated from the sediment of an alkaline crater lake in Mexico.</title>
        <authorList>
            <person name="Hirschler-Rea A."/>
        </authorList>
    </citation>
    <scope>NUCLEOTIDE SEQUENCE [LARGE SCALE GENOMIC DNA]</scope>
    <source>
        <strain evidence="12 13">PAR22N</strain>
    </source>
</reference>
<dbReference type="GO" id="GO:0005886">
    <property type="term" value="C:plasma membrane"/>
    <property type="evidence" value="ECO:0007669"/>
    <property type="project" value="UniProtKB-SubCell"/>
</dbReference>
<dbReference type="OrthoDB" id="9795612at2"/>
<feature type="transmembrane region" description="Helical" evidence="10">
    <location>
        <begin position="21"/>
        <end position="41"/>
    </location>
</feature>
<dbReference type="PRINTS" id="PR00813">
    <property type="entry name" value="BCTERIALGSPG"/>
</dbReference>
<keyword evidence="8 10" id="KW-1133">Transmembrane helix</keyword>
<comment type="caution">
    <text evidence="12">The sequence shown here is derived from an EMBL/GenBank/DDBJ whole genome shotgun (WGS) entry which is preliminary data.</text>
</comment>
<accession>A0A5Q4VHL5</accession>
<evidence type="ECO:0000256" key="4">
    <source>
        <dbReference type="ARBA" id="ARBA00022475"/>
    </source>
</evidence>
<keyword evidence="13" id="KW-1185">Reference proteome</keyword>
<dbReference type="PANTHER" id="PTHR30093:SF44">
    <property type="entry name" value="TYPE II SECRETION SYSTEM CORE PROTEIN G"/>
    <property type="match status" value="1"/>
</dbReference>
<dbReference type="InterPro" id="IPR012902">
    <property type="entry name" value="N_methyl_site"/>
</dbReference>
<dbReference type="Pfam" id="PF07963">
    <property type="entry name" value="N_methyl"/>
    <property type="match status" value="1"/>
</dbReference>
<evidence type="ECO:0000259" key="11">
    <source>
        <dbReference type="Pfam" id="PF08334"/>
    </source>
</evidence>
<evidence type="ECO:0000256" key="9">
    <source>
        <dbReference type="ARBA" id="ARBA00023136"/>
    </source>
</evidence>
<dbReference type="InterPro" id="IPR000983">
    <property type="entry name" value="Bac_GSPG_pilin"/>
</dbReference>
<keyword evidence="5" id="KW-0488">Methylation</keyword>
<dbReference type="SUPFAM" id="SSF54523">
    <property type="entry name" value="Pili subunits"/>
    <property type="match status" value="1"/>
</dbReference>
<sequence length="155" mass="17203">MAENRLFHGGQMKGNISQKGFTLIEVMVVIVILGILAGWIAPKLLGRTDDARQVKAEMDIASFETALRLYRLDNGRYPTTEEGLEALVRKPDSASERWREGGYLESRRIPLDPWGNAYIYLSPGIHEEYDIISYGADGVAGGEGANADITSWEKD</sequence>
<evidence type="ECO:0000256" key="1">
    <source>
        <dbReference type="ARBA" id="ARBA00004377"/>
    </source>
</evidence>
<evidence type="ECO:0000256" key="7">
    <source>
        <dbReference type="ARBA" id="ARBA00022692"/>
    </source>
</evidence>
<dbReference type="AlphaFoldDB" id="A0A5Q4VHL5"/>
<keyword evidence="7 10" id="KW-0812">Transmembrane</keyword>
<dbReference type="PANTHER" id="PTHR30093">
    <property type="entry name" value="GENERAL SECRETION PATHWAY PROTEIN G"/>
    <property type="match status" value="1"/>
</dbReference>
<evidence type="ECO:0000313" key="13">
    <source>
        <dbReference type="Proteomes" id="UP000321899"/>
    </source>
</evidence>